<proteinExistence type="predicted"/>
<reference evidence="3 4" key="1">
    <citation type="journal article" date="2018" name="ISME J.">
        <title>Endosymbiont genomes yield clues of tubeworm success.</title>
        <authorList>
            <person name="Li Y."/>
            <person name="Liles M.R."/>
            <person name="Halanych K.M."/>
        </authorList>
    </citation>
    <scope>NUCLEOTIDE SEQUENCE [LARGE SCALE GENOMIC DNA]</scope>
    <source>
        <strain evidence="3">A1422</strain>
    </source>
</reference>
<sequence>MAEKSSPKETQAETKKGTKKRTKNTEKYMDAICNLPFVSEMDEGECGRLLGIATVVTLKKGQILIKQGKKDDSLYILIKGRLQVNRGTGGGEHVTLACIREGEMAGEMGFLDGSEHSATLQADDTTDVLQIKRKHLESLLDKHPQIVYKLMRAIAREVHEITKRMNMQYVEMSNYINHQHGRYLALK</sequence>
<name>A0A370DW27_9GAMM</name>
<feature type="compositionally biased region" description="Basic and acidic residues" evidence="1">
    <location>
        <begin position="1"/>
        <end position="16"/>
    </location>
</feature>
<dbReference type="CDD" id="cd00038">
    <property type="entry name" value="CAP_ED"/>
    <property type="match status" value="1"/>
</dbReference>
<dbReference type="PROSITE" id="PS50042">
    <property type="entry name" value="CNMP_BINDING_3"/>
    <property type="match status" value="1"/>
</dbReference>
<dbReference type="InterPro" id="IPR014710">
    <property type="entry name" value="RmlC-like_jellyroll"/>
</dbReference>
<evidence type="ECO:0000256" key="1">
    <source>
        <dbReference type="SAM" id="MobiDB-lite"/>
    </source>
</evidence>
<organism evidence="3 4">
    <name type="scientific">endosymbiont of Lamellibrachia luymesi</name>
    <dbReference type="NCBI Taxonomy" id="2200907"/>
    <lineage>
        <taxon>Bacteria</taxon>
        <taxon>Pseudomonadati</taxon>
        <taxon>Pseudomonadota</taxon>
        <taxon>Gammaproteobacteria</taxon>
        <taxon>sulfur-oxidizing symbionts</taxon>
    </lineage>
</organism>
<gene>
    <name evidence="3" type="ORF">DIZ79_13775</name>
</gene>
<dbReference type="SMART" id="SM00100">
    <property type="entry name" value="cNMP"/>
    <property type="match status" value="1"/>
</dbReference>
<dbReference type="InterPro" id="IPR000595">
    <property type="entry name" value="cNMP-bd_dom"/>
</dbReference>
<feature type="domain" description="Cyclic nucleotide-binding" evidence="2">
    <location>
        <begin position="37"/>
        <end position="157"/>
    </location>
</feature>
<dbReference type="Pfam" id="PF00027">
    <property type="entry name" value="cNMP_binding"/>
    <property type="match status" value="1"/>
</dbReference>
<evidence type="ECO:0000313" key="4">
    <source>
        <dbReference type="Proteomes" id="UP000255508"/>
    </source>
</evidence>
<evidence type="ECO:0000259" key="2">
    <source>
        <dbReference type="PROSITE" id="PS50042"/>
    </source>
</evidence>
<dbReference type="SUPFAM" id="SSF51206">
    <property type="entry name" value="cAMP-binding domain-like"/>
    <property type="match status" value="1"/>
</dbReference>
<dbReference type="EMBL" id="QFXD01000241">
    <property type="protein sequence ID" value="RDH88920.1"/>
    <property type="molecule type" value="Genomic_DNA"/>
</dbReference>
<accession>A0A370DW27</accession>
<dbReference type="Proteomes" id="UP000255508">
    <property type="component" value="Unassembled WGS sequence"/>
</dbReference>
<dbReference type="AlphaFoldDB" id="A0A370DW27"/>
<dbReference type="InterPro" id="IPR018490">
    <property type="entry name" value="cNMP-bd_dom_sf"/>
</dbReference>
<dbReference type="PANTHER" id="PTHR23011">
    <property type="entry name" value="CYCLIC NUCLEOTIDE-BINDING DOMAIN CONTAINING PROTEIN"/>
    <property type="match status" value="1"/>
</dbReference>
<dbReference type="PANTHER" id="PTHR23011:SF28">
    <property type="entry name" value="CYCLIC NUCLEOTIDE-BINDING DOMAIN CONTAINING PROTEIN"/>
    <property type="match status" value="1"/>
</dbReference>
<evidence type="ECO:0000313" key="3">
    <source>
        <dbReference type="EMBL" id="RDH88920.1"/>
    </source>
</evidence>
<comment type="caution">
    <text evidence="3">The sequence shown here is derived from an EMBL/GenBank/DDBJ whole genome shotgun (WGS) entry which is preliminary data.</text>
</comment>
<protein>
    <submittedName>
        <fullName evidence="3">Cyclic nucleotide-binding domain-containing protein</fullName>
    </submittedName>
</protein>
<dbReference type="Gene3D" id="2.60.120.10">
    <property type="entry name" value="Jelly Rolls"/>
    <property type="match status" value="1"/>
</dbReference>
<feature type="region of interest" description="Disordered" evidence="1">
    <location>
        <begin position="1"/>
        <end position="22"/>
    </location>
</feature>